<evidence type="ECO:0000313" key="2">
    <source>
        <dbReference type="Proteomes" id="UP000005239"/>
    </source>
</evidence>
<reference evidence="2" key="1">
    <citation type="journal article" date="2008" name="Nat. Genet.">
        <title>The Pristionchus pacificus genome provides a unique perspective on nematode lifestyle and parasitism.</title>
        <authorList>
            <person name="Dieterich C."/>
            <person name="Clifton S.W."/>
            <person name="Schuster L.N."/>
            <person name="Chinwalla A."/>
            <person name="Delehaunty K."/>
            <person name="Dinkelacker I."/>
            <person name="Fulton L."/>
            <person name="Fulton R."/>
            <person name="Godfrey J."/>
            <person name="Minx P."/>
            <person name="Mitreva M."/>
            <person name="Roeseler W."/>
            <person name="Tian H."/>
            <person name="Witte H."/>
            <person name="Yang S.P."/>
            <person name="Wilson R.K."/>
            <person name="Sommer R.J."/>
        </authorList>
    </citation>
    <scope>NUCLEOTIDE SEQUENCE [LARGE SCALE GENOMIC DNA]</scope>
    <source>
        <strain evidence="2">PS312</strain>
    </source>
</reference>
<dbReference type="Proteomes" id="UP000005239">
    <property type="component" value="Unassembled WGS sequence"/>
</dbReference>
<keyword evidence="2" id="KW-1185">Reference proteome</keyword>
<evidence type="ECO:0000313" key="1">
    <source>
        <dbReference type="EnsemblMetazoa" id="PPA02766.1"/>
    </source>
</evidence>
<dbReference type="EnsemblMetazoa" id="PPA02766.1">
    <property type="protein sequence ID" value="PPA02766.1"/>
    <property type="gene ID" value="WBGene00092320"/>
</dbReference>
<name>A0A2A6CEE1_PRIPA</name>
<sequence>MRIWLIALLSLPCVINAGDCGCEDVEEQLKRERAEDAKVHGCRTCTKNWGINENACPSVGYECNTAWTFTTNVLHTTDSCTCMEVRCAGTARLAFKGKLVNKMRCNNSEWFVGEEMADPVVCAKPCDTGVCPVSTPKPASADFNPLKVSAANGERNCATAGCEPNNGMTIMNADGTPLVPIADSITEVKCSSEGWKIGENMFQYVMCNASPCGPTKCPVKVAGSAMTSGEVFPLTVTGNGKECATATCPGEYVRMNSDGTVLGPLEAGALTCQEDGTWKDLDSTPRPLVMCKQPSCVNNCDREPPIAQMLPPGTPLNQAVRKDCSFSCPTGQTMFRVLAGYPTTIESAQCALPDGGGYLVSPAQRVTQIGCFMCDLPDGSFDFGAEPTDPKGIVANCVLTCNEGDTLKYRDSSDVDSPWTTVARLYRQLLLTSGLWYDDANDLSLERHTVRCFPKDE</sequence>
<gene>
    <name evidence="1" type="primary">WBGene00092320</name>
</gene>
<organism evidence="1 2">
    <name type="scientific">Pristionchus pacificus</name>
    <name type="common">Parasitic nematode worm</name>
    <dbReference type="NCBI Taxonomy" id="54126"/>
    <lineage>
        <taxon>Eukaryota</taxon>
        <taxon>Metazoa</taxon>
        <taxon>Ecdysozoa</taxon>
        <taxon>Nematoda</taxon>
        <taxon>Chromadorea</taxon>
        <taxon>Rhabditida</taxon>
        <taxon>Rhabditina</taxon>
        <taxon>Diplogasteromorpha</taxon>
        <taxon>Diplogasteroidea</taxon>
        <taxon>Neodiplogasteridae</taxon>
        <taxon>Pristionchus</taxon>
    </lineage>
</organism>
<dbReference type="AlphaFoldDB" id="A0A2A6CEE1"/>
<accession>A0A8R1YBX8</accession>
<accession>A0A2A6CEE1</accession>
<proteinExistence type="predicted"/>
<reference evidence="1" key="2">
    <citation type="submission" date="2022-06" db="UniProtKB">
        <authorList>
            <consortium name="EnsemblMetazoa"/>
        </authorList>
    </citation>
    <scope>IDENTIFICATION</scope>
    <source>
        <strain evidence="1">PS312</strain>
    </source>
</reference>
<protein>
    <submittedName>
        <fullName evidence="1">Uncharacterized protein</fullName>
    </submittedName>
</protein>